<accession>A0AAD5KSL6</accession>
<evidence type="ECO:0000313" key="1">
    <source>
        <dbReference type="EMBL" id="KAI9558187.1"/>
    </source>
</evidence>
<reference evidence="1 2" key="1">
    <citation type="submission" date="2022-05" db="EMBL/GenBank/DDBJ databases">
        <title>A multi-omics perspective on studying reproductive biology in Daphnia sinensis.</title>
        <authorList>
            <person name="Jia J."/>
        </authorList>
    </citation>
    <scope>NUCLEOTIDE SEQUENCE [LARGE SCALE GENOMIC DNA]</scope>
    <source>
        <strain evidence="1 2">WSL</strain>
    </source>
</reference>
<comment type="caution">
    <text evidence="1">The sequence shown here is derived from an EMBL/GenBank/DDBJ whole genome shotgun (WGS) entry which is preliminary data.</text>
</comment>
<keyword evidence="2" id="KW-1185">Reference proteome</keyword>
<gene>
    <name evidence="1" type="ORF">GHT06_014940</name>
</gene>
<name>A0AAD5KSL6_9CRUS</name>
<protein>
    <submittedName>
        <fullName evidence="1">Uncharacterized protein</fullName>
    </submittedName>
</protein>
<dbReference type="Proteomes" id="UP000820818">
    <property type="component" value="Linkage Group LG5"/>
</dbReference>
<dbReference type="AlphaFoldDB" id="A0AAD5KSL6"/>
<evidence type="ECO:0000313" key="2">
    <source>
        <dbReference type="Proteomes" id="UP000820818"/>
    </source>
</evidence>
<dbReference type="EMBL" id="WJBH02000005">
    <property type="protein sequence ID" value="KAI9558187.1"/>
    <property type="molecule type" value="Genomic_DNA"/>
</dbReference>
<organism evidence="1 2">
    <name type="scientific">Daphnia sinensis</name>
    <dbReference type="NCBI Taxonomy" id="1820382"/>
    <lineage>
        <taxon>Eukaryota</taxon>
        <taxon>Metazoa</taxon>
        <taxon>Ecdysozoa</taxon>
        <taxon>Arthropoda</taxon>
        <taxon>Crustacea</taxon>
        <taxon>Branchiopoda</taxon>
        <taxon>Diplostraca</taxon>
        <taxon>Cladocera</taxon>
        <taxon>Anomopoda</taxon>
        <taxon>Daphniidae</taxon>
        <taxon>Daphnia</taxon>
        <taxon>Daphnia similis group</taxon>
    </lineage>
</organism>
<proteinExistence type="predicted"/>
<sequence>MTLSNVTCSCREIRSRDERRTSHLISRRLDGGYLLSRLNRPALVHRVAVICPSASDRIGKKKKTAVRAAPPIRYRIGSKVFMDGT</sequence>